<proteinExistence type="predicted"/>
<comment type="caution">
    <text evidence="1">The sequence shown here is derived from an EMBL/GenBank/DDBJ whole genome shotgun (WGS) entry which is preliminary data.</text>
</comment>
<dbReference type="Pfam" id="PF05742">
    <property type="entry name" value="TANGO2"/>
    <property type="match status" value="1"/>
</dbReference>
<gene>
    <name evidence="1" type="ORF">EV139_1994</name>
</gene>
<organism evidence="1 2">
    <name type="scientific">Leucobacter luti</name>
    <dbReference type="NCBI Taxonomy" id="340320"/>
    <lineage>
        <taxon>Bacteria</taxon>
        <taxon>Bacillati</taxon>
        <taxon>Actinomycetota</taxon>
        <taxon>Actinomycetes</taxon>
        <taxon>Micrococcales</taxon>
        <taxon>Microbacteriaceae</taxon>
        <taxon>Leucobacter</taxon>
    </lineage>
</organism>
<keyword evidence="2" id="KW-1185">Reference proteome</keyword>
<dbReference type="Proteomes" id="UP000291832">
    <property type="component" value="Unassembled WGS sequence"/>
</dbReference>
<sequence>MATLGPMCTVVVEIPSGPADRIRVLAVRDEDPARAWDPPGRWWPDTHPDTVGVRDRRANGAWLAYAHAPGRLAVVLNRGAEVPEPVGGFASRGGLVLDAIAGAPLTDPPRTAAFTRVSVTTGSDAAGGSGGGVEVASWDGHALRREALPPGIHMVDHFEVDDPASSRIARWLPEFRALAGAPDDAWRAEWLALLARTTEISREDDRAIIRDNHPHGYPTQSLLVCIAEVAPGGVALDWAPLTEPGVWGTPEFRPADA</sequence>
<evidence type="ECO:0000313" key="1">
    <source>
        <dbReference type="EMBL" id="RZT64576.1"/>
    </source>
</evidence>
<dbReference type="EMBL" id="SHKI01000005">
    <property type="protein sequence ID" value="RZT64576.1"/>
    <property type="molecule type" value="Genomic_DNA"/>
</dbReference>
<dbReference type="AlphaFoldDB" id="A0A4Q7TUE9"/>
<name>A0A4Q7TUE9_9MICO</name>
<dbReference type="InterPro" id="IPR008551">
    <property type="entry name" value="TANGO2"/>
</dbReference>
<protein>
    <submittedName>
        <fullName evidence="1">Transport and Golgi organization protein 2</fullName>
    </submittedName>
</protein>
<evidence type="ECO:0000313" key="2">
    <source>
        <dbReference type="Proteomes" id="UP000291832"/>
    </source>
</evidence>
<reference evidence="1 2" key="1">
    <citation type="journal article" date="2015" name="Stand. Genomic Sci.">
        <title>Genomic Encyclopedia of Bacterial and Archaeal Type Strains, Phase III: the genomes of soil and plant-associated and newly described type strains.</title>
        <authorList>
            <person name="Whitman W.B."/>
            <person name="Woyke T."/>
            <person name="Klenk H.P."/>
            <person name="Zhou Y."/>
            <person name="Lilburn T.G."/>
            <person name="Beck B.J."/>
            <person name="De Vos P."/>
            <person name="Vandamme P."/>
            <person name="Eisen J.A."/>
            <person name="Garrity G."/>
            <person name="Hugenholtz P."/>
            <person name="Kyrpides N.C."/>
        </authorList>
    </citation>
    <scope>NUCLEOTIDE SEQUENCE [LARGE SCALE GENOMIC DNA]</scope>
    <source>
        <strain evidence="1 2">RF6</strain>
    </source>
</reference>
<accession>A0A4Q7TUE9</accession>